<dbReference type="SUPFAM" id="SSF53271">
    <property type="entry name" value="PRTase-like"/>
    <property type="match status" value="1"/>
</dbReference>
<reference evidence="1 2" key="1">
    <citation type="submission" date="2017-08" db="EMBL/GenBank/DDBJ databases">
        <title>Infants hospitalized years apart are colonized by the same room-sourced microbial strains.</title>
        <authorList>
            <person name="Brooks B."/>
            <person name="Olm M.R."/>
            <person name="Firek B.A."/>
            <person name="Baker R."/>
            <person name="Thomas B.C."/>
            <person name="Morowitz M.J."/>
            <person name="Banfield J.F."/>
        </authorList>
    </citation>
    <scope>NUCLEOTIDE SEQUENCE [LARGE SCALE GENOMIC DNA]</scope>
    <source>
        <strain evidence="1">S2_005_002_R2_29</strain>
    </source>
</reference>
<dbReference type="AlphaFoldDB" id="A0A2W5N5C6"/>
<comment type="caution">
    <text evidence="1">The sequence shown here is derived from an EMBL/GenBank/DDBJ whole genome shotgun (WGS) entry which is preliminary data.</text>
</comment>
<accession>A0A2W5N5C6</accession>
<evidence type="ECO:0008006" key="3">
    <source>
        <dbReference type="Google" id="ProtNLM"/>
    </source>
</evidence>
<evidence type="ECO:0000313" key="2">
    <source>
        <dbReference type="Proteomes" id="UP000249417"/>
    </source>
</evidence>
<evidence type="ECO:0000313" key="1">
    <source>
        <dbReference type="EMBL" id="PZQ48626.1"/>
    </source>
</evidence>
<organism evidence="1 2">
    <name type="scientific">Micavibrio aeruginosavorus</name>
    <dbReference type="NCBI Taxonomy" id="349221"/>
    <lineage>
        <taxon>Bacteria</taxon>
        <taxon>Pseudomonadati</taxon>
        <taxon>Bdellovibrionota</taxon>
        <taxon>Bdellovibrionia</taxon>
        <taxon>Bdellovibrionales</taxon>
        <taxon>Pseudobdellovibrionaceae</taxon>
        <taxon>Micavibrio</taxon>
    </lineage>
</organism>
<gene>
    <name evidence="1" type="ORF">DI551_01255</name>
</gene>
<proteinExistence type="predicted"/>
<dbReference type="EMBL" id="QFQB01000004">
    <property type="protein sequence ID" value="PZQ48626.1"/>
    <property type="molecule type" value="Genomic_DNA"/>
</dbReference>
<protein>
    <recommendedName>
        <fullName evidence="3">Phosphoribosyltransferase</fullName>
    </recommendedName>
</protein>
<dbReference type="Proteomes" id="UP000249417">
    <property type="component" value="Unassembled WGS sequence"/>
</dbReference>
<name>A0A2W5N5C6_9BACT</name>
<sequence length="262" mass="28943">MCEIEVRHTFNDKGLKVLTASHYKQSWLRDKPVDEALKRTPGLSDHPSYWGAKYGGDKDSAIRVVRDSIDHLQLARMAMEVKAIEAEYGQKPIIVAPYKEHSKNKLARAAAVHLGRELGLEVDTSVIEISQMSRKTFSKMERALCAAAEFEGVSKKGAPHILIDDNMLSGSTLADLRGHLMDNGSDVVLGMVLSTPDGQDLQLNPSQRQIQSVESNFSTYIRKWIGSKINGGIESLTSLEADIFSKPGARRELLSLITPTAR</sequence>
<dbReference type="InterPro" id="IPR029057">
    <property type="entry name" value="PRTase-like"/>
</dbReference>